<sequence>MATCCCKIPKNVTSEACCPPTCCPRSGCVPDCKTETCKNCGCCAMTCPCCASLSGHERTAPESRDLRVEGPASHPQCECASTVLEDVDKRTKCGCPLIVVCGCDKECETCKCKHECLPKTCCTECPQKQEGGE</sequence>
<evidence type="ECO:0000313" key="2">
    <source>
        <dbReference type="EMBL" id="CCG34092.1"/>
    </source>
</evidence>
<protein>
    <submittedName>
        <fullName evidence="2">Cystein-Rich Protein (CRP) family 2</fullName>
    </submittedName>
</protein>
<proteinExistence type="evidence at transcript level"/>
<feature type="domain" description="4Fe-4S ferredoxin-type" evidence="1">
    <location>
        <begin position="28"/>
        <end position="58"/>
    </location>
</feature>
<name>K7ZW73_9EUKA</name>
<dbReference type="PROSITE" id="PS00198">
    <property type="entry name" value="4FE4S_FER_1"/>
    <property type="match status" value="1"/>
</dbReference>
<dbReference type="InterPro" id="IPR017900">
    <property type="entry name" value="4Fe4S_Fe_S_CS"/>
</dbReference>
<gene>
    <name evidence="2" type="primary">CRP2</name>
</gene>
<accession>K7ZW73</accession>
<dbReference type="EMBL" id="HE716990">
    <property type="protein sequence ID" value="CCG34092.1"/>
    <property type="molecule type" value="mRNA"/>
</dbReference>
<evidence type="ECO:0000259" key="1">
    <source>
        <dbReference type="PROSITE" id="PS51379"/>
    </source>
</evidence>
<dbReference type="PROSITE" id="PS51379">
    <property type="entry name" value="4FE4S_FER_2"/>
    <property type="match status" value="1"/>
</dbReference>
<dbReference type="AlphaFoldDB" id="K7ZW73"/>
<organism evidence="2">
    <name type="scientific">uncultured eukaryote</name>
    <dbReference type="NCBI Taxonomy" id="100272"/>
    <lineage>
        <taxon>Eukaryota</taxon>
        <taxon>environmental samples</taxon>
    </lineage>
</organism>
<reference evidence="2" key="1">
    <citation type="submission" date="2012-03" db="EMBL/GenBank/DDBJ databases">
        <title>Soil metatranscriptomics for mining eukaryotic heavy metal resistance genes.</title>
        <authorList>
            <person name="Lehembre F."/>
            <person name="Doillon D."/>
            <person name="David E."/>
            <person name="Perrotto S."/>
            <person name="Baude J."/>
            <person name="Foulon J."/>
            <person name="Harfouche L."/>
            <person name="Vallon L."/>
            <person name="Poulain J."/>
            <person name="Da Silva C."/>
            <person name="Wincker P."/>
            <person name="Oger-Desfeux C."/>
            <person name="Richaud P."/>
            <person name="Chalot M."/>
            <person name="Colpaert J."/>
            <person name="Fraissinet-Tachet L."/>
            <person name="Blaudez D."/>
            <person name="Marmeisse R."/>
        </authorList>
    </citation>
    <scope>NUCLEOTIDE SEQUENCE</scope>
</reference>
<dbReference type="InterPro" id="IPR017896">
    <property type="entry name" value="4Fe4S_Fe-S-bd"/>
</dbReference>